<keyword evidence="15" id="KW-1185">Reference proteome</keyword>
<evidence type="ECO:0000256" key="8">
    <source>
        <dbReference type="ARBA" id="ARBA00022932"/>
    </source>
</evidence>
<dbReference type="Pfam" id="PF02767">
    <property type="entry name" value="DNA_pol3_beta_2"/>
    <property type="match status" value="1"/>
</dbReference>
<evidence type="ECO:0000259" key="13">
    <source>
        <dbReference type="Pfam" id="PF02768"/>
    </source>
</evidence>
<dbReference type="AlphaFoldDB" id="A0A151B2I7"/>
<evidence type="ECO:0000313" key="14">
    <source>
        <dbReference type="EMBL" id="KYH34124.1"/>
    </source>
</evidence>
<evidence type="ECO:0000259" key="11">
    <source>
        <dbReference type="Pfam" id="PF00712"/>
    </source>
</evidence>
<protein>
    <recommendedName>
        <fullName evidence="3 10">Beta sliding clamp</fullName>
    </recommendedName>
</protein>
<dbReference type="PIRSF" id="PIRSF000804">
    <property type="entry name" value="DNA_pol_III_b"/>
    <property type="match status" value="1"/>
</dbReference>
<dbReference type="GO" id="GO:0003677">
    <property type="term" value="F:DNA binding"/>
    <property type="evidence" value="ECO:0007669"/>
    <property type="project" value="UniProtKB-UniRule"/>
</dbReference>
<dbReference type="Proteomes" id="UP000075531">
    <property type="component" value="Unassembled WGS sequence"/>
</dbReference>
<dbReference type="InterPro" id="IPR022637">
    <property type="entry name" value="DNA_polIII_beta_cen"/>
</dbReference>
<evidence type="ECO:0000259" key="12">
    <source>
        <dbReference type="Pfam" id="PF02767"/>
    </source>
</evidence>
<gene>
    <name evidence="14" type="primary">dnaN</name>
    <name evidence="14" type="ORF">CLTEP_19690</name>
</gene>
<keyword evidence="6 10" id="KW-0548">Nucleotidyltransferase</keyword>
<dbReference type="InterPro" id="IPR046938">
    <property type="entry name" value="DNA_clamp_sf"/>
</dbReference>
<dbReference type="RefSeq" id="WP_066826145.1">
    <property type="nucleotide sequence ID" value="NZ_LTBA01000025.1"/>
</dbReference>
<dbReference type="CDD" id="cd00140">
    <property type="entry name" value="beta_clamp"/>
    <property type="match status" value="1"/>
</dbReference>
<evidence type="ECO:0000256" key="6">
    <source>
        <dbReference type="ARBA" id="ARBA00022695"/>
    </source>
</evidence>
<evidence type="ECO:0000256" key="5">
    <source>
        <dbReference type="ARBA" id="ARBA00022679"/>
    </source>
</evidence>
<evidence type="ECO:0000256" key="2">
    <source>
        <dbReference type="ARBA" id="ARBA00010752"/>
    </source>
</evidence>
<reference evidence="14 15" key="1">
    <citation type="submission" date="2016-02" db="EMBL/GenBank/DDBJ databases">
        <title>Genome sequence of Clostridium tepidiprofundi DSM 19306.</title>
        <authorList>
            <person name="Poehlein A."/>
            <person name="Daniel R."/>
        </authorList>
    </citation>
    <scope>NUCLEOTIDE SEQUENCE [LARGE SCALE GENOMIC DNA]</scope>
    <source>
        <strain evidence="14 15">DSM 19306</strain>
    </source>
</reference>
<feature type="domain" description="DNA polymerase III beta sliding clamp C-terminal" evidence="13">
    <location>
        <begin position="244"/>
        <end position="363"/>
    </location>
</feature>
<evidence type="ECO:0000256" key="1">
    <source>
        <dbReference type="ARBA" id="ARBA00004496"/>
    </source>
</evidence>
<dbReference type="PANTHER" id="PTHR30478">
    <property type="entry name" value="DNA POLYMERASE III SUBUNIT BETA"/>
    <property type="match status" value="1"/>
</dbReference>
<keyword evidence="7 10" id="KW-0235">DNA replication</keyword>
<dbReference type="GO" id="GO:0006271">
    <property type="term" value="P:DNA strand elongation involved in DNA replication"/>
    <property type="evidence" value="ECO:0007669"/>
    <property type="project" value="TreeGrafter"/>
</dbReference>
<comment type="similarity">
    <text evidence="2 10">Belongs to the beta sliding clamp family.</text>
</comment>
<comment type="caution">
    <text evidence="14">The sequence shown here is derived from an EMBL/GenBank/DDBJ whole genome shotgun (WGS) entry which is preliminary data.</text>
</comment>
<dbReference type="GO" id="GO:0005737">
    <property type="term" value="C:cytoplasm"/>
    <property type="evidence" value="ECO:0007669"/>
    <property type="project" value="UniProtKB-SubCell"/>
</dbReference>
<dbReference type="Gene3D" id="3.10.150.10">
    <property type="entry name" value="DNA Polymerase III, subunit A, domain 2"/>
    <property type="match status" value="1"/>
</dbReference>
<dbReference type="EMBL" id="LTBA01000025">
    <property type="protein sequence ID" value="KYH34124.1"/>
    <property type="molecule type" value="Genomic_DNA"/>
</dbReference>
<dbReference type="STRING" id="1121338.CLTEP_19690"/>
<name>A0A151B2I7_9CLOT</name>
<evidence type="ECO:0000256" key="4">
    <source>
        <dbReference type="ARBA" id="ARBA00022490"/>
    </source>
</evidence>
<dbReference type="Pfam" id="PF00712">
    <property type="entry name" value="DNA_pol3_beta"/>
    <property type="match status" value="1"/>
</dbReference>
<dbReference type="InterPro" id="IPR022635">
    <property type="entry name" value="DNA_polIII_beta_C"/>
</dbReference>
<dbReference type="InterPro" id="IPR022634">
    <property type="entry name" value="DNA_polIII_beta_N"/>
</dbReference>
<proteinExistence type="inferred from homology"/>
<evidence type="ECO:0000256" key="10">
    <source>
        <dbReference type="PIRNR" id="PIRNR000804"/>
    </source>
</evidence>
<comment type="function">
    <text evidence="10">Confers DNA tethering and processivity to DNA polymerases and other proteins. Acts as a clamp, forming a ring around DNA (a reaction catalyzed by the clamp-loading complex) which diffuses in an ATP-independent manner freely and bidirectionally along dsDNA. Initially characterized for its ability to contact the catalytic subunit of DNA polymerase III (Pol III), a complex, multichain enzyme responsible for most of the replicative synthesis in bacteria; Pol III exhibits 3'-5' exonuclease proofreading activity. The beta chain is required for initiation of replication as well as for processivity of DNA replication.</text>
</comment>
<sequence>MKFFVEKSELQEAISKVQKAITNKTTMPILEGILIKAENNKLILIGSNTELTIETKINADVIEDGSIVIESKLFGEIIKKLPNSQIEIHSIDDNSINIKCLKSTATFIHMDAADYPKTPQINENMIFSIPQKLLKNMIKGTIFAIAQDETRPILTGVLFQVKNKKLNLVALDGYRVAVRTENIDNDNVINAVIPGKTLNEVAKILEESDEPVHITFTPNHILFNLGNTKVLSILLKGEFIKYESIIPNEYNLKAIVKKNEILNSIEIASLIGKEGSNNLVKLDIKDDTIIVTSNSQLGTVREEVNIILQGESVKIAFNSKYLIDVFKIMEEEEIVMEFSSSISPCVVKNKENDNCTYLLLPVRLANNN</sequence>
<dbReference type="PATRIC" id="fig|1121338.3.peg.2030"/>
<keyword evidence="4 10" id="KW-0963">Cytoplasm</keyword>
<dbReference type="GO" id="GO:0009360">
    <property type="term" value="C:DNA polymerase III complex"/>
    <property type="evidence" value="ECO:0007669"/>
    <property type="project" value="InterPro"/>
</dbReference>
<keyword evidence="8 10" id="KW-0239">DNA-directed DNA polymerase</keyword>
<dbReference type="NCBIfam" id="TIGR00663">
    <property type="entry name" value="dnan"/>
    <property type="match status" value="1"/>
</dbReference>
<organism evidence="14 15">
    <name type="scientific">Clostridium tepidiprofundi DSM 19306</name>
    <dbReference type="NCBI Taxonomy" id="1121338"/>
    <lineage>
        <taxon>Bacteria</taxon>
        <taxon>Bacillati</taxon>
        <taxon>Bacillota</taxon>
        <taxon>Clostridia</taxon>
        <taxon>Eubacteriales</taxon>
        <taxon>Clostridiaceae</taxon>
        <taxon>Clostridium</taxon>
    </lineage>
</organism>
<keyword evidence="9" id="KW-0238">DNA-binding</keyword>
<evidence type="ECO:0000256" key="9">
    <source>
        <dbReference type="ARBA" id="ARBA00023125"/>
    </source>
</evidence>
<feature type="domain" description="DNA polymerase III beta sliding clamp N-terminal" evidence="11">
    <location>
        <begin position="1"/>
        <end position="118"/>
    </location>
</feature>
<feature type="domain" description="DNA polymerase III beta sliding clamp central" evidence="12">
    <location>
        <begin position="129"/>
        <end position="239"/>
    </location>
</feature>
<dbReference type="SUPFAM" id="SSF55979">
    <property type="entry name" value="DNA clamp"/>
    <property type="match status" value="3"/>
</dbReference>
<keyword evidence="5 10" id="KW-0808">Transferase</keyword>
<evidence type="ECO:0000256" key="7">
    <source>
        <dbReference type="ARBA" id="ARBA00022705"/>
    </source>
</evidence>
<dbReference type="PANTHER" id="PTHR30478:SF0">
    <property type="entry name" value="BETA SLIDING CLAMP"/>
    <property type="match status" value="1"/>
</dbReference>
<comment type="subunit">
    <text evidence="10">Forms a ring-shaped head-to-tail homodimer around DNA.</text>
</comment>
<dbReference type="SMART" id="SM00480">
    <property type="entry name" value="POL3Bc"/>
    <property type="match status" value="1"/>
</dbReference>
<evidence type="ECO:0000256" key="3">
    <source>
        <dbReference type="ARBA" id="ARBA00021035"/>
    </source>
</evidence>
<dbReference type="GO" id="GO:0003887">
    <property type="term" value="F:DNA-directed DNA polymerase activity"/>
    <property type="evidence" value="ECO:0007669"/>
    <property type="project" value="UniProtKB-UniRule"/>
</dbReference>
<dbReference type="Pfam" id="PF02768">
    <property type="entry name" value="DNA_pol3_beta_3"/>
    <property type="match status" value="1"/>
</dbReference>
<dbReference type="InterPro" id="IPR001001">
    <property type="entry name" value="DNA_polIII_beta"/>
</dbReference>
<dbReference type="GO" id="GO:0008408">
    <property type="term" value="F:3'-5' exonuclease activity"/>
    <property type="evidence" value="ECO:0007669"/>
    <property type="project" value="InterPro"/>
</dbReference>
<dbReference type="Gene3D" id="3.70.10.10">
    <property type="match status" value="1"/>
</dbReference>
<evidence type="ECO:0000313" key="15">
    <source>
        <dbReference type="Proteomes" id="UP000075531"/>
    </source>
</evidence>
<accession>A0A151B2I7</accession>
<dbReference type="OrthoDB" id="8421503at2"/>
<comment type="subcellular location">
    <subcellularLocation>
        <location evidence="1 10">Cytoplasm</location>
    </subcellularLocation>
</comment>